<dbReference type="AlphaFoldDB" id="A0A5N6L562"/>
<keyword evidence="5 13" id="KW-0328">Glycosyltransferase</keyword>
<comment type="similarity">
    <text evidence="4 13">Belongs to the glycosyltransferase 31 family.</text>
</comment>
<gene>
    <name evidence="16" type="ORF">FH972_026838</name>
</gene>
<dbReference type="GO" id="GO:0008378">
    <property type="term" value="F:galactosyltransferase activity"/>
    <property type="evidence" value="ECO:0007669"/>
    <property type="project" value="TreeGrafter"/>
</dbReference>
<accession>A0A5N6L562</accession>
<evidence type="ECO:0000259" key="15">
    <source>
        <dbReference type="Pfam" id="PF13334"/>
    </source>
</evidence>
<dbReference type="PANTHER" id="PTHR11214:SF275">
    <property type="entry name" value="BETA-1,3-GALACTOSYLTRANSFERASE 8-RELATED"/>
    <property type="match status" value="1"/>
</dbReference>
<dbReference type="InterPro" id="IPR025298">
    <property type="entry name" value="DUF4094"/>
</dbReference>
<keyword evidence="11" id="KW-0472">Membrane</keyword>
<dbReference type="FunFam" id="3.90.550.50:FF:000002">
    <property type="entry name" value="Hexosyltransferase"/>
    <property type="match status" value="1"/>
</dbReference>
<dbReference type="PANTHER" id="PTHR11214">
    <property type="entry name" value="BETA-1,3-N-ACETYLGLUCOSAMINYLTRANSFERASE"/>
    <property type="match status" value="1"/>
</dbReference>
<evidence type="ECO:0000256" key="1">
    <source>
        <dbReference type="ARBA" id="ARBA00001936"/>
    </source>
</evidence>
<evidence type="ECO:0000256" key="14">
    <source>
        <dbReference type="SAM" id="SignalP"/>
    </source>
</evidence>
<dbReference type="Pfam" id="PF13334">
    <property type="entry name" value="DUF4094"/>
    <property type="match status" value="1"/>
</dbReference>
<evidence type="ECO:0000313" key="17">
    <source>
        <dbReference type="Proteomes" id="UP000327013"/>
    </source>
</evidence>
<comment type="cofactor">
    <cofactor evidence="1 13">
        <name>Mn(2+)</name>
        <dbReference type="ChEBI" id="CHEBI:29035"/>
    </cofactor>
</comment>
<evidence type="ECO:0000256" key="7">
    <source>
        <dbReference type="ARBA" id="ARBA00022692"/>
    </source>
</evidence>
<dbReference type="Pfam" id="PF01762">
    <property type="entry name" value="Galactosyl_T"/>
    <property type="match status" value="1"/>
</dbReference>
<evidence type="ECO:0000256" key="6">
    <source>
        <dbReference type="ARBA" id="ARBA00022679"/>
    </source>
</evidence>
<keyword evidence="12 13" id="KW-0464">Manganese</keyword>
<evidence type="ECO:0000256" key="5">
    <source>
        <dbReference type="ARBA" id="ARBA00022676"/>
    </source>
</evidence>
<evidence type="ECO:0000256" key="9">
    <source>
        <dbReference type="ARBA" id="ARBA00022989"/>
    </source>
</evidence>
<feature type="domain" description="DUF4094" evidence="15">
    <location>
        <begin position="7"/>
        <end position="106"/>
    </location>
</feature>
<dbReference type="EC" id="2.4.1.-" evidence="13"/>
<keyword evidence="6" id="KW-0808">Transferase</keyword>
<dbReference type="UniPathway" id="UPA00378"/>
<evidence type="ECO:0000313" key="16">
    <source>
        <dbReference type="EMBL" id="KAB8933551.1"/>
    </source>
</evidence>
<feature type="chain" id="PRO_5024460579" description="Hexosyltransferase" evidence="14">
    <location>
        <begin position="23"/>
        <end position="397"/>
    </location>
</feature>
<keyword evidence="14" id="KW-0732">Signal</keyword>
<keyword evidence="8" id="KW-0735">Signal-anchor</keyword>
<keyword evidence="7" id="KW-0812">Transmembrane</keyword>
<dbReference type="OrthoDB" id="1158011at2759"/>
<dbReference type="Proteomes" id="UP000327013">
    <property type="component" value="Unassembled WGS sequence"/>
</dbReference>
<protein>
    <recommendedName>
        <fullName evidence="13">Hexosyltransferase</fullName>
        <ecNumber evidence="13">2.4.1.-</ecNumber>
    </recommendedName>
</protein>
<dbReference type="Gene3D" id="3.90.550.50">
    <property type="match status" value="1"/>
</dbReference>
<comment type="caution">
    <text evidence="16">The sequence shown here is derived from an EMBL/GenBank/DDBJ whole genome shotgun (WGS) entry which is preliminary data.</text>
</comment>
<evidence type="ECO:0000256" key="3">
    <source>
        <dbReference type="ARBA" id="ARBA00004922"/>
    </source>
</evidence>
<evidence type="ECO:0000256" key="13">
    <source>
        <dbReference type="RuleBase" id="RU363063"/>
    </source>
</evidence>
<evidence type="ECO:0000256" key="10">
    <source>
        <dbReference type="ARBA" id="ARBA00023034"/>
    </source>
</evidence>
<dbReference type="EMBL" id="VIBQ01000129">
    <property type="protein sequence ID" value="KAB8933551.1"/>
    <property type="molecule type" value="Genomic_DNA"/>
</dbReference>
<evidence type="ECO:0000256" key="2">
    <source>
        <dbReference type="ARBA" id="ARBA00004323"/>
    </source>
</evidence>
<evidence type="ECO:0000256" key="4">
    <source>
        <dbReference type="ARBA" id="ARBA00008661"/>
    </source>
</evidence>
<name>A0A5N6L562_9ROSI</name>
<evidence type="ECO:0000256" key="11">
    <source>
        <dbReference type="ARBA" id="ARBA00023136"/>
    </source>
</evidence>
<keyword evidence="10 13" id="KW-0333">Golgi apparatus</keyword>
<comment type="pathway">
    <text evidence="3">Protein modification; protein glycosylation.</text>
</comment>
<keyword evidence="17" id="KW-1185">Reference proteome</keyword>
<feature type="signal peptide" evidence="14">
    <location>
        <begin position="1"/>
        <end position="22"/>
    </location>
</feature>
<organism evidence="16 17">
    <name type="scientific">Carpinus fangiana</name>
    <dbReference type="NCBI Taxonomy" id="176857"/>
    <lineage>
        <taxon>Eukaryota</taxon>
        <taxon>Viridiplantae</taxon>
        <taxon>Streptophyta</taxon>
        <taxon>Embryophyta</taxon>
        <taxon>Tracheophyta</taxon>
        <taxon>Spermatophyta</taxon>
        <taxon>Magnoliopsida</taxon>
        <taxon>eudicotyledons</taxon>
        <taxon>Gunneridae</taxon>
        <taxon>Pentapetalae</taxon>
        <taxon>rosids</taxon>
        <taxon>fabids</taxon>
        <taxon>Fagales</taxon>
        <taxon>Betulaceae</taxon>
        <taxon>Carpinus</taxon>
    </lineage>
</organism>
<keyword evidence="9" id="KW-1133">Transmembrane helix</keyword>
<evidence type="ECO:0000256" key="12">
    <source>
        <dbReference type="ARBA" id="ARBA00023211"/>
    </source>
</evidence>
<sequence length="397" mass="44361">MRGKTVSGKAILLLCLASFLAGSLFTSRQTWNHPSHQTKQPQNIPVMPNHVNRLESVPRDCDHKRKLVEGTSSDIMGEVTKTHQAIQSLDKTISTLEKELAVARTSQSSGGVQLPLMERASNHTLQKAFIVIGINTAFSSRKRRESVRETWMPRGAKLKALEKEKGIVIRFVIGHSTTPGGALDRAIDAEEAEHKDFLRLKHVEGYHELSAKTRLYFSTAVSIWDADFYVKVDDDVHVNLGVMATTFARHRSKPRVYIGCMKSGPVLFQKGLKYHEPEYWKFGEEGNKYFRHATGQIYAISKDLAAYISINSPILHRYANEDVSLGSWLIGLEVEHVDDRSMCCGTSPDCEWKAHAGNLCVASFDWSCSGICKSVERMKDVHNSCGEGDGAVWDVNL</sequence>
<comment type="subcellular location">
    <subcellularLocation>
        <location evidence="2 13">Golgi apparatus membrane</location>
        <topology evidence="2 13">Single-pass type II membrane protein</topology>
    </subcellularLocation>
</comment>
<dbReference type="InterPro" id="IPR002659">
    <property type="entry name" value="Glyco_trans_31"/>
</dbReference>
<evidence type="ECO:0000256" key="8">
    <source>
        <dbReference type="ARBA" id="ARBA00022968"/>
    </source>
</evidence>
<dbReference type="GO" id="GO:0000139">
    <property type="term" value="C:Golgi membrane"/>
    <property type="evidence" value="ECO:0007669"/>
    <property type="project" value="UniProtKB-SubCell"/>
</dbReference>
<reference evidence="16 17" key="1">
    <citation type="submission" date="2019-06" db="EMBL/GenBank/DDBJ databases">
        <title>A chromosomal-level reference genome of Carpinus fangiana (Coryloideae, Betulaceae).</title>
        <authorList>
            <person name="Yang X."/>
            <person name="Wang Z."/>
            <person name="Zhang L."/>
            <person name="Hao G."/>
            <person name="Liu J."/>
            <person name="Yang Y."/>
        </authorList>
    </citation>
    <scope>NUCLEOTIDE SEQUENCE [LARGE SCALE GENOMIC DNA]</scope>
    <source>
        <strain evidence="16">Cfa_2016G</strain>
        <tissue evidence="16">Leaf</tissue>
    </source>
</reference>
<proteinExistence type="inferred from homology"/>